<protein>
    <submittedName>
        <fullName evidence="2">Uncharacterized protein</fullName>
    </submittedName>
</protein>
<organism evidence="2 3">
    <name type="scientific">Nocardioides marmorisolisilvae</name>
    <dbReference type="NCBI Taxonomy" id="1542737"/>
    <lineage>
        <taxon>Bacteria</taxon>
        <taxon>Bacillati</taxon>
        <taxon>Actinomycetota</taxon>
        <taxon>Actinomycetes</taxon>
        <taxon>Propionibacteriales</taxon>
        <taxon>Nocardioidaceae</taxon>
        <taxon>Nocardioides</taxon>
    </lineage>
</organism>
<dbReference type="Proteomes" id="UP000277094">
    <property type="component" value="Unassembled WGS sequence"/>
</dbReference>
<comment type="caution">
    <text evidence="2">The sequence shown here is derived from an EMBL/GenBank/DDBJ whole genome shotgun (WGS) entry which is preliminary data.</text>
</comment>
<reference evidence="2 3" key="1">
    <citation type="submission" date="2018-11" db="EMBL/GenBank/DDBJ databases">
        <authorList>
            <person name="Li F."/>
        </authorList>
    </citation>
    <scope>NUCLEOTIDE SEQUENCE [LARGE SCALE GENOMIC DNA]</scope>
    <source>
        <strain evidence="2 3">KIS18-7</strain>
    </source>
</reference>
<proteinExistence type="predicted"/>
<sequence length="167" mass="17286">MSSISINRTRTLALVAAALIALIAVVSRQWSSTGVDGTPVNAKLDAASSANTYLLTCLGQPIARPSEVALACADANADLKAVDWKNWGGDRAQGTATFEENDCTPTCADGSFHSYPVTVVATNRAVKGGTAQYRSIELHFTGTAPASAPGGSATFDLDNRDGNPETP</sequence>
<feature type="region of interest" description="Disordered" evidence="1">
    <location>
        <begin position="144"/>
        <end position="167"/>
    </location>
</feature>
<evidence type="ECO:0000256" key="1">
    <source>
        <dbReference type="SAM" id="MobiDB-lite"/>
    </source>
</evidence>
<accession>A0A3N0DTI7</accession>
<dbReference type="EMBL" id="RJSG01000002">
    <property type="protein sequence ID" value="RNL78922.1"/>
    <property type="molecule type" value="Genomic_DNA"/>
</dbReference>
<evidence type="ECO:0000313" key="3">
    <source>
        <dbReference type="Proteomes" id="UP000277094"/>
    </source>
</evidence>
<feature type="compositionally biased region" description="Low complexity" evidence="1">
    <location>
        <begin position="144"/>
        <end position="154"/>
    </location>
</feature>
<evidence type="ECO:0000313" key="2">
    <source>
        <dbReference type="EMBL" id="RNL78922.1"/>
    </source>
</evidence>
<feature type="compositionally biased region" description="Basic and acidic residues" evidence="1">
    <location>
        <begin position="157"/>
        <end position="167"/>
    </location>
</feature>
<name>A0A3N0DTI7_9ACTN</name>
<keyword evidence="3" id="KW-1185">Reference proteome</keyword>
<gene>
    <name evidence="2" type="ORF">EFL95_07680</name>
</gene>
<dbReference type="RefSeq" id="WP_123233424.1">
    <property type="nucleotide sequence ID" value="NZ_RJSG01000002.1"/>
</dbReference>
<dbReference type="OrthoDB" id="5149662at2"/>
<dbReference type="AlphaFoldDB" id="A0A3N0DTI7"/>